<protein>
    <submittedName>
        <fullName evidence="4">Fe-S cluster assembly protein SufB</fullName>
    </submittedName>
</protein>
<reference evidence="4 5" key="1">
    <citation type="journal article" date="2016" name="Nat. Commun.">
        <title>Thousands of microbial genomes shed light on interconnected biogeochemical processes in an aquifer system.</title>
        <authorList>
            <person name="Anantharaman K."/>
            <person name="Brown C.T."/>
            <person name="Hug L.A."/>
            <person name="Sharon I."/>
            <person name="Castelle C.J."/>
            <person name="Probst A.J."/>
            <person name="Thomas B.C."/>
            <person name="Singh A."/>
            <person name="Wilkins M.J."/>
            <person name="Karaoz U."/>
            <person name="Brodie E.L."/>
            <person name="Williams K.H."/>
            <person name="Hubbard S.S."/>
            <person name="Banfield J.F."/>
        </authorList>
    </citation>
    <scope>NUCLEOTIDE SEQUENCE [LARGE SCALE GENOMIC DNA]</scope>
</reference>
<dbReference type="PANTHER" id="PTHR30508:SF1">
    <property type="entry name" value="UPF0051 PROTEIN ABCI8, CHLOROPLASTIC-RELATED"/>
    <property type="match status" value="1"/>
</dbReference>
<dbReference type="Proteomes" id="UP000176504">
    <property type="component" value="Unassembled WGS sequence"/>
</dbReference>
<dbReference type="GO" id="GO:0016226">
    <property type="term" value="P:iron-sulfur cluster assembly"/>
    <property type="evidence" value="ECO:0007669"/>
    <property type="project" value="InterPro"/>
</dbReference>
<dbReference type="InterPro" id="IPR055346">
    <property type="entry name" value="Fe-S_cluster_assembly_SufBD"/>
</dbReference>
<gene>
    <name evidence="4" type="ORF">A3A78_02035</name>
</gene>
<dbReference type="InterPro" id="IPR000825">
    <property type="entry name" value="SUF_FeS_clus_asmbl_SufBD_core"/>
</dbReference>
<sequence length="473" mass="53030">MQSKQSRPKSIIDNTYKLGFHDEFKYSFISKKGLSQETVKEISYIKGEPSWMTDFRLKSYEAFKNKEMPSWIADKKDIDDIKFDEIYYYLKPTEKTEKSWDEVPDEIKRTFDKIGVPQAEREFLGGVKSQYDSEVVYGSLLKELSDQGVIFLGTDEALKKYPEIFKEYFGTVVPPKDNKFAALNSAVWSGGSFVYVPKGVQVKRPLQAYFRINARNAGQFERTLIIAEEGSYVAYVEGCSAPAYSSGSLHAAVVEIIVKKGARVRYTTIQNWYKNVYNLVTKRAVAYEDAVMEWVDGNIGSRLTVKFPSVYLLGKGARGEILSIAYAGEGQHQHAGGKVMHAAPSTTSRITSKSISANGGRTSYRGLVEVNEGCKGVKSRVECDALILDADSRSDTYPVMRINESDVNIEHEATVSRIGEEQLFYLMSRGLSKAEAINLVVSGFMEPIVKELPLEYAVELNKLIELEMEGSVG</sequence>
<dbReference type="AlphaFoldDB" id="A0A1F4VEX4"/>
<feature type="domain" description="SUF system FeS cluster assembly SufBD N-terminal" evidence="3">
    <location>
        <begin position="84"/>
        <end position="207"/>
    </location>
</feature>
<proteinExistence type="inferred from homology"/>
<evidence type="ECO:0000259" key="2">
    <source>
        <dbReference type="Pfam" id="PF01458"/>
    </source>
</evidence>
<organism evidence="4 5">
    <name type="scientific">candidate division WWE3 bacterium RIFCSPLOWO2_01_FULL_41_18</name>
    <dbReference type="NCBI Taxonomy" id="1802625"/>
    <lineage>
        <taxon>Bacteria</taxon>
        <taxon>Katanobacteria</taxon>
    </lineage>
</organism>
<feature type="domain" description="SUF system FeS cluster assembly SufBD core" evidence="2">
    <location>
        <begin position="210"/>
        <end position="444"/>
    </location>
</feature>
<dbReference type="InterPro" id="IPR045595">
    <property type="entry name" value="SufBD_N"/>
</dbReference>
<evidence type="ECO:0000313" key="4">
    <source>
        <dbReference type="EMBL" id="OGC55796.1"/>
    </source>
</evidence>
<dbReference type="NCBIfam" id="TIGR01980">
    <property type="entry name" value="sufB"/>
    <property type="match status" value="1"/>
</dbReference>
<evidence type="ECO:0000256" key="1">
    <source>
        <dbReference type="ARBA" id="ARBA00043967"/>
    </source>
</evidence>
<name>A0A1F4VEX4_UNCKA</name>
<accession>A0A1F4VEX4</accession>
<evidence type="ECO:0000259" key="3">
    <source>
        <dbReference type="Pfam" id="PF19295"/>
    </source>
</evidence>
<evidence type="ECO:0000313" key="5">
    <source>
        <dbReference type="Proteomes" id="UP000176504"/>
    </source>
</evidence>
<dbReference type="EMBL" id="MEVI01000001">
    <property type="protein sequence ID" value="OGC55796.1"/>
    <property type="molecule type" value="Genomic_DNA"/>
</dbReference>
<comment type="caution">
    <text evidence="4">The sequence shown here is derived from an EMBL/GenBank/DDBJ whole genome shotgun (WGS) entry which is preliminary data.</text>
</comment>
<dbReference type="PANTHER" id="PTHR30508">
    <property type="entry name" value="FES CLUSTER ASSEMBLY PROTEIN SUF"/>
    <property type="match status" value="1"/>
</dbReference>
<dbReference type="InterPro" id="IPR010231">
    <property type="entry name" value="SUF_FeS_clus_asmbl_SufB"/>
</dbReference>
<dbReference type="Pfam" id="PF01458">
    <property type="entry name" value="SUFBD_core"/>
    <property type="match status" value="1"/>
</dbReference>
<dbReference type="InterPro" id="IPR037284">
    <property type="entry name" value="SUF_FeS_clus_asmbl_SufBD_sf"/>
</dbReference>
<dbReference type="Pfam" id="PF19295">
    <property type="entry name" value="SufBD_N"/>
    <property type="match status" value="1"/>
</dbReference>
<comment type="similarity">
    <text evidence="1">Belongs to the iron-sulfur cluster assembly SufBD family.</text>
</comment>
<dbReference type="SUPFAM" id="SSF101960">
    <property type="entry name" value="Stabilizer of iron transporter SufD"/>
    <property type="match status" value="1"/>
</dbReference>